<dbReference type="InterPro" id="IPR003043">
    <property type="entry name" value="Uropor_MeTrfase_CS"/>
</dbReference>
<reference evidence="9 10" key="1">
    <citation type="submission" date="2018-06" db="EMBL/GenBank/DDBJ databases">
        <title>Genomic Encyclopedia of Archaeal and Bacterial Type Strains, Phase II (KMG-II): from individual species to whole genera.</title>
        <authorList>
            <person name="Goeker M."/>
        </authorList>
    </citation>
    <scope>NUCLEOTIDE SEQUENCE [LARGE SCALE GENOMIC DNA]</scope>
    <source>
        <strain evidence="9 10">DSM 24525</strain>
    </source>
</reference>
<evidence type="ECO:0000256" key="7">
    <source>
        <dbReference type="ARBA" id="ARBA00025705"/>
    </source>
</evidence>
<protein>
    <recommendedName>
        <fullName evidence="2">uroporphyrinogen-III C-methyltransferase</fullName>
        <ecNumber evidence="2">2.1.1.107</ecNumber>
    </recommendedName>
</protein>
<dbReference type="FunFam" id="3.40.1010.10:FF:000001">
    <property type="entry name" value="Siroheme synthase"/>
    <property type="match status" value="1"/>
</dbReference>
<dbReference type="GO" id="GO:0032259">
    <property type="term" value="P:methylation"/>
    <property type="evidence" value="ECO:0007669"/>
    <property type="project" value="UniProtKB-KW"/>
</dbReference>
<name>A0A2W7IRG9_9PROT</name>
<evidence type="ECO:0000256" key="5">
    <source>
        <dbReference type="ARBA" id="ARBA00022691"/>
    </source>
</evidence>
<dbReference type="Pfam" id="PF00590">
    <property type="entry name" value="TP_methylase"/>
    <property type="match status" value="1"/>
</dbReference>
<comment type="pathway">
    <text evidence="7">Porphyrin-containing compound metabolism; siroheme biosynthesis; precorrin-2 from uroporphyrinogen III: step 1/1.</text>
</comment>
<comment type="caution">
    <text evidence="9">The sequence shown here is derived from an EMBL/GenBank/DDBJ whole genome shotgun (WGS) entry which is preliminary data.</text>
</comment>
<keyword evidence="3 9" id="KW-0489">Methyltransferase</keyword>
<accession>A0A2W7IRG9</accession>
<dbReference type="InterPro" id="IPR035996">
    <property type="entry name" value="4pyrrol_Methylase_sf"/>
</dbReference>
<evidence type="ECO:0000259" key="8">
    <source>
        <dbReference type="Pfam" id="PF00590"/>
    </source>
</evidence>
<dbReference type="AlphaFoldDB" id="A0A2W7IRG9"/>
<dbReference type="InterPro" id="IPR014776">
    <property type="entry name" value="4pyrrole_Mease_sub2"/>
</dbReference>
<evidence type="ECO:0000256" key="1">
    <source>
        <dbReference type="ARBA" id="ARBA00005879"/>
    </source>
</evidence>
<evidence type="ECO:0000313" key="9">
    <source>
        <dbReference type="EMBL" id="PZW49076.1"/>
    </source>
</evidence>
<dbReference type="InterPro" id="IPR014777">
    <property type="entry name" value="4pyrrole_Mease_sub1"/>
</dbReference>
<keyword evidence="10" id="KW-1185">Reference proteome</keyword>
<dbReference type="EMBL" id="QKYU01000003">
    <property type="protein sequence ID" value="PZW49076.1"/>
    <property type="molecule type" value="Genomic_DNA"/>
</dbReference>
<dbReference type="EC" id="2.1.1.107" evidence="2"/>
<dbReference type="InterPro" id="IPR000878">
    <property type="entry name" value="4pyrrol_Mease"/>
</dbReference>
<keyword evidence="5" id="KW-0949">S-adenosyl-L-methionine</keyword>
<dbReference type="SUPFAM" id="SSF53790">
    <property type="entry name" value="Tetrapyrrole methylase"/>
    <property type="match status" value="1"/>
</dbReference>
<dbReference type="NCBIfam" id="NF004790">
    <property type="entry name" value="PRK06136.1"/>
    <property type="match status" value="1"/>
</dbReference>
<evidence type="ECO:0000313" key="10">
    <source>
        <dbReference type="Proteomes" id="UP000249688"/>
    </source>
</evidence>
<evidence type="ECO:0000256" key="4">
    <source>
        <dbReference type="ARBA" id="ARBA00022679"/>
    </source>
</evidence>
<dbReference type="GO" id="GO:0004851">
    <property type="term" value="F:uroporphyrin-III C-methyltransferase activity"/>
    <property type="evidence" value="ECO:0007669"/>
    <property type="project" value="UniProtKB-EC"/>
</dbReference>
<proteinExistence type="inferred from homology"/>
<feature type="domain" description="Tetrapyrrole methylase" evidence="8">
    <location>
        <begin position="27"/>
        <end position="236"/>
    </location>
</feature>
<dbReference type="InterPro" id="IPR050161">
    <property type="entry name" value="Siro_Cobalamin_biosynth"/>
</dbReference>
<dbReference type="Gene3D" id="3.40.1010.10">
    <property type="entry name" value="Cobalt-precorrin-4 Transmethylase, Domain 1"/>
    <property type="match status" value="1"/>
</dbReference>
<dbReference type="OrthoDB" id="9815856at2"/>
<dbReference type="PANTHER" id="PTHR45790:SF3">
    <property type="entry name" value="S-ADENOSYL-L-METHIONINE-DEPENDENT UROPORPHYRINOGEN III METHYLTRANSFERASE, CHLOROPLASTIC"/>
    <property type="match status" value="1"/>
</dbReference>
<sequence length="278" mass="27916">MHSTFSDSGIRSESTLAMGDAPAPGEVWLVGAGPGDPGLLTLRAATAIRGADLVLHDHIPARIARAHARPNATLMDVGKRKGAAPVPQTKIIARMLDAARAGKRVVRLKAGDPFLFARGAEEAAALAEAGIPWRVVPGVSAGLAAPAAAGIALTRRGVTGAVTFLAGHDETGELPPHDWAALARAGGTLVVFMAMTRLDALVLALLAGGLPAATPLAVIAQASLPGQLSLTTTLGAATLAAKRSALPGPALIVIGTAVGQALALPDPLLAPAARRAAR</sequence>
<evidence type="ECO:0000256" key="2">
    <source>
        <dbReference type="ARBA" id="ARBA00012162"/>
    </source>
</evidence>
<evidence type="ECO:0000256" key="6">
    <source>
        <dbReference type="ARBA" id="ARBA00023244"/>
    </source>
</evidence>
<dbReference type="NCBIfam" id="TIGR01469">
    <property type="entry name" value="cobA_cysG_Cterm"/>
    <property type="match status" value="1"/>
</dbReference>
<evidence type="ECO:0000256" key="3">
    <source>
        <dbReference type="ARBA" id="ARBA00022603"/>
    </source>
</evidence>
<dbReference type="InterPro" id="IPR006366">
    <property type="entry name" value="CobA/CysG_C"/>
</dbReference>
<keyword evidence="4 9" id="KW-0808">Transferase</keyword>
<dbReference type="Proteomes" id="UP000249688">
    <property type="component" value="Unassembled WGS sequence"/>
</dbReference>
<dbReference type="PROSITE" id="PS00839">
    <property type="entry name" value="SUMT_1"/>
    <property type="match status" value="1"/>
</dbReference>
<keyword evidence="6" id="KW-0627">Porphyrin biosynthesis</keyword>
<dbReference type="GO" id="GO:0019354">
    <property type="term" value="P:siroheme biosynthetic process"/>
    <property type="evidence" value="ECO:0007669"/>
    <property type="project" value="UniProtKB-UniPathway"/>
</dbReference>
<gene>
    <name evidence="9" type="ORF">C8P66_103102</name>
</gene>
<dbReference type="PANTHER" id="PTHR45790">
    <property type="entry name" value="SIROHEME SYNTHASE-RELATED"/>
    <property type="match status" value="1"/>
</dbReference>
<dbReference type="UniPathway" id="UPA00262">
    <property type="reaction ID" value="UER00211"/>
</dbReference>
<dbReference type="Gene3D" id="3.30.950.10">
    <property type="entry name" value="Methyltransferase, Cobalt-precorrin-4 Transmethylase, Domain 2"/>
    <property type="match status" value="1"/>
</dbReference>
<organism evidence="9 10">
    <name type="scientific">Humitalea rosea</name>
    <dbReference type="NCBI Taxonomy" id="990373"/>
    <lineage>
        <taxon>Bacteria</taxon>
        <taxon>Pseudomonadati</taxon>
        <taxon>Pseudomonadota</taxon>
        <taxon>Alphaproteobacteria</taxon>
        <taxon>Acetobacterales</taxon>
        <taxon>Roseomonadaceae</taxon>
        <taxon>Humitalea</taxon>
    </lineage>
</organism>
<comment type="similarity">
    <text evidence="1">Belongs to the precorrin methyltransferase family.</text>
</comment>